<dbReference type="InterPro" id="IPR011335">
    <property type="entry name" value="Restrct_endonuc-II-like"/>
</dbReference>
<dbReference type="SUPFAM" id="SSF52980">
    <property type="entry name" value="Restriction endonuclease-like"/>
    <property type="match status" value="1"/>
</dbReference>
<dbReference type="EMBL" id="UGYW01000002">
    <property type="protein sequence ID" value="SUJ07378.1"/>
    <property type="molecule type" value="Genomic_DNA"/>
</dbReference>
<gene>
    <name evidence="1" type="ORF">NCTC11388_01754</name>
</gene>
<dbReference type="AlphaFoldDB" id="A0A380BVK0"/>
<accession>A0A380BVK0</accession>
<dbReference type="Gene3D" id="3.40.960.10">
    <property type="entry name" value="VSR Endonuclease"/>
    <property type="match status" value="1"/>
</dbReference>
<evidence type="ECO:0000313" key="2">
    <source>
        <dbReference type="Proteomes" id="UP000254893"/>
    </source>
</evidence>
<reference evidence="1 2" key="1">
    <citation type="submission" date="2018-06" db="EMBL/GenBank/DDBJ databases">
        <authorList>
            <consortium name="Pathogen Informatics"/>
            <person name="Doyle S."/>
        </authorList>
    </citation>
    <scope>NUCLEOTIDE SEQUENCE [LARGE SCALE GENOMIC DNA]</scope>
    <source>
        <strain evidence="1 2">NCTC11388</strain>
    </source>
</reference>
<protein>
    <submittedName>
        <fullName evidence="1">Domain of uncharacterized function (DUF1998)</fullName>
    </submittedName>
</protein>
<sequence>MLYTKDTADVLYIQPLGNIGTSPEQVISLSYALKRGIEKLFLVEESEMAVSVMGDKEKPNILIHEASEGSLGILSQLISDPVKMKEWFKMSYEILHFDSETREETEQGKELPHATYQDLLSYYNQIYHKQLNRYIIKEVLEYLMDCDIEIVQGNENDRDEQYRYLLDAYDKNSGTELKLIKHLYENGYALPDRAQLNLDSYYINADFVYKNSSGFTLIFCDGSVHDLEEVKKRDQMIDQILKEGAYDVIRWHYKETLEELMTRRKDIFRKIR</sequence>
<dbReference type="Proteomes" id="UP000254893">
    <property type="component" value="Unassembled WGS sequence"/>
</dbReference>
<proteinExistence type="predicted"/>
<evidence type="ECO:0000313" key="1">
    <source>
        <dbReference type="EMBL" id="SUJ07378.1"/>
    </source>
</evidence>
<organism evidence="1 2">
    <name type="scientific">Sphingobacterium spiritivorum</name>
    <name type="common">Flavobacterium spiritivorum</name>
    <dbReference type="NCBI Taxonomy" id="258"/>
    <lineage>
        <taxon>Bacteria</taxon>
        <taxon>Pseudomonadati</taxon>
        <taxon>Bacteroidota</taxon>
        <taxon>Sphingobacteriia</taxon>
        <taxon>Sphingobacteriales</taxon>
        <taxon>Sphingobacteriaceae</taxon>
        <taxon>Sphingobacterium</taxon>
    </lineage>
</organism>
<name>A0A380BVK0_SPHSI</name>